<evidence type="ECO:0000256" key="2">
    <source>
        <dbReference type="HAMAP-Rule" id="MF_00272"/>
    </source>
</evidence>
<gene>
    <name evidence="2" type="primary">gcvH</name>
    <name evidence="4" type="ORF">EVJ46_05935</name>
</gene>
<dbReference type="GO" id="GO:0005829">
    <property type="term" value="C:cytosol"/>
    <property type="evidence" value="ECO:0007669"/>
    <property type="project" value="TreeGrafter"/>
</dbReference>
<dbReference type="InterPro" id="IPR033753">
    <property type="entry name" value="GCV_H/Fam206"/>
</dbReference>
<dbReference type="HAMAP" id="MF_00272">
    <property type="entry name" value="GcvH"/>
    <property type="match status" value="1"/>
</dbReference>
<comment type="caution">
    <text evidence="4">The sequence shown here is derived from an EMBL/GenBank/DDBJ whole genome shotgun (WGS) entry which is preliminary data.</text>
</comment>
<comment type="cofactor">
    <cofactor evidence="2">
        <name>(R)-lipoate</name>
        <dbReference type="ChEBI" id="CHEBI:83088"/>
    </cofactor>
    <text evidence="2">Binds 1 lipoyl cofactor covalently.</text>
</comment>
<dbReference type="InterPro" id="IPR011053">
    <property type="entry name" value="Single_hybrid_motif"/>
</dbReference>
<proteinExistence type="inferred from homology"/>
<evidence type="ECO:0000259" key="3">
    <source>
        <dbReference type="PROSITE" id="PS50968"/>
    </source>
</evidence>
<dbReference type="GO" id="GO:0005960">
    <property type="term" value="C:glycine cleavage complex"/>
    <property type="evidence" value="ECO:0007669"/>
    <property type="project" value="InterPro"/>
</dbReference>
<dbReference type="PANTHER" id="PTHR11715:SF3">
    <property type="entry name" value="GLYCINE CLEAVAGE SYSTEM H PROTEIN-RELATED"/>
    <property type="match status" value="1"/>
</dbReference>
<keyword evidence="1 2" id="KW-0450">Lipoyl</keyword>
<reference evidence="4 5" key="1">
    <citation type="journal article" date="2019" name="ISME J.">
        <title>Insights into ecological role of a new deltaproteobacterial order Candidatus Acidulodesulfobacterales by metagenomics and metatranscriptomics.</title>
        <authorList>
            <person name="Tan S."/>
            <person name="Liu J."/>
            <person name="Fang Y."/>
            <person name="Hedlund B.P."/>
            <person name="Lian Z.H."/>
            <person name="Huang L.Y."/>
            <person name="Li J.T."/>
            <person name="Huang L.N."/>
            <person name="Li W.J."/>
            <person name="Jiang H.C."/>
            <person name="Dong H.L."/>
            <person name="Shu W.S."/>
        </authorList>
    </citation>
    <scope>NUCLEOTIDE SEQUENCE [LARGE SCALE GENOMIC DNA]</scope>
    <source>
        <strain evidence="4">AP2</strain>
    </source>
</reference>
<dbReference type="AlphaFoldDB" id="A0A519BH10"/>
<comment type="function">
    <text evidence="2">The glycine cleavage system catalyzes the degradation of glycine. The H protein shuttles the methylamine group of glycine from the P protein to the T protein.</text>
</comment>
<dbReference type="GO" id="GO:0009249">
    <property type="term" value="P:protein lipoylation"/>
    <property type="evidence" value="ECO:0007669"/>
    <property type="project" value="TreeGrafter"/>
</dbReference>
<dbReference type="CDD" id="cd06848">
    <property type="entry name" value="GCS_H"/>
    <property type="match status" value="1"/>
</dbReference>
<dbReference type="InterPro" id="IPR002930">
    <property type="entry name" value="GCV_H"/>
</dbReference>
<evidence type="ECO:0000313" key="4">
    <source>
        <dbReference type="EMBL" id="RZD16548.1"/>
    </source>
</evidence>
<organism evidence="4 5">
    <name type="scientific">Acididesulfobacter guangdongensis</name>
    <dbReference type="NCBI Taxonomy" id="2597225"/>
    <lineage>
        <taxon>Bacteria</taxon>
        <taxon>Deltaproteobacteria</taxon>
        <taxon>Candidatus Acidulodesulfobacterales</taxon>
        <taxon>Candidatus Acididesulfobacter</taxon>
    </lineage>
</organism>
<dbReference type="Proteomes" id="UP000316562">
    <property type="component" value="Unassembled WGS sequence"/>
</dbReference>
<feature type="domain" description="Lipoyl-binding" evidence="3">
    <location>
        <begin position="30"/>
        <end position="112"/>
    </location>
</feature>
<accession>A0A519BH10</accession>
<sequence>MAEVQGCELPEDIYYDTEKDTWAKPVDNNIVILGMTDVAQTQAGKILHVTFKKIGTMVNRRGNTATIESGKWVGPIPSPVSGEIIEVNEKLLNDPLLLNILPYTDGWVTKVKASNLDELKFLVTGKEAIELYREKIIKEQIQCMRCSSQ</sequence>
<dbReference type="GO" id="GO:0019464">
    <property type="term" value="P:glycine decarboxylation via glycine cleavage system"/>
    <property type="evidence" value="ECO:0007669"/>
    <property type="project" value="UniProtKB-UniRule"/>
</dbReference>
<dbReference type="Pfam" id="PF01597">
    <property type="entry name" value="GCV_H"/>
    <property type="match status" value="1"/>
</dbReference>
<comment type="subunit">
    <text evidence="2">The glycine cleavage system is composed of four proteins: P, T, L and H.</text>
</comment>
<dbReference type="SUPFAM" id="SSF51230">
    <property type="entry name" value="Single hybrid motif"/>
    <property type="match status" value="1"/>
</dbReference>
<evidence type="ECO:0000313" key="5">
    <source>
        <dbReference type="Proteomes" id="UP000316562"/>
    </source>
</evidence>
<protein>
    <recommendedName>
        <fullName evidence="2">Glycine cleavage system H protein</fullName>
    </recommendedName>
</protein>
<dbReference type="PROSITE" id="PS50968">
    <property type="entry name" value="BIOTINYL_LIPOYL"/>
    <property type="match status" value="1"/>
</dbReference>
<evidence type="ECO:0000256" key="1">
    <source>
        <dbReference type="ARBA" id="ARBA00022823"/>
    </source>
</evidence>
<name>A0A519BH10_ACIG2</name>
<comment type="similarity">
    <text evidence="2">Belongs to the GcvH family.</text>
</comment>
<dbReference type="Gene3D" id="2.40.50.100">
    <property type="match status" value="1"/>
</dbReference>
<dbReference type="InterPro" id="IPR000089">
    <property type="entry name" value="Biotin_lipoyl"/>
</dbReference>
<feature type="modified residue" description="N6-lipoyllysine" evidence="2">
    <location>
        <position position="71"/>
    </location>
</feature>
<dbReference type="EMBL" id="SGBC01000002">
    <property type="protein sequence ID" value="RZD16548.1"/>
    <property type="molecule type" value="Genomic_DNA"/>
</dbReference>
<dbReference type="PANTHER" id="PTHR11715">
    <property type="entry name" value="GLYCINE CLEAVAGE SYSTEM H PROTEIN"/>
    <property type="match status" value="1"/>
</dbReference>